<dbReference type="NCBIfam" id="NF007714">
    <property type="entry name" value="PRK10410.1-2"/>
    <property type="match status" value="1"/>
</dbReference>
<dbReference type="InterPro" id="IPR020483">
    <property type="entry name" value="Uncharacterised_YgbA"/>
</dbReference>
<accession>A0ABN8E2G2</accession>
<keyword evidence="2" id="KW-1185">Reference proteome</keyword>
<dbReference type="EMBL" id="CAKLDM010000002">
    <property type="protein sequence ID" value="CAH0539263.1"/>
    <property type="molecule type" value="Genomic_DNA"/>
</dbReference>
<dbReference type="NCBIfam" id="NF007715">
    <property type="entry name" value="PRK10410.1-3"/>
    <property type="match status" value="1"/>
</dbReference>
<organism evidence="1 2">
    <name type="scientific">Vibrio marisflavi CECT 7928</name>
    <dbReference type="NCBI Taxonomy" id="634439"/>
    <lineage>
        <taxon>Bacteria</taxon>
        <taxon>Pseudomonadati</taxon>
        <taxon>Pseudomonadota</taxon>
        <taxon>Gammaproteobacteria</taxon>
        <taxon>Vibrionales</taxon>
        <taxon>Vibrionaceae</taxon>
        <taxon>Vibrio</taxon>
    </lineage>
</organism>
<name>A0ABN8E2G2_9VIBR</name>
<proteinExistence type="predicted"/>
<evidence type="ECO:0000313" key="2">
    <source>
        <dbReference type="Proteomes" id="UP000838748"/>
    </source>
</evidence>
<dbReference type="RefSeq" id="WP_237361341.1">
    <property type="nucleotide sequence ID" value="NZ_CAKLDM010000002.1"/>
</dbReference>
<dbReference type="Pfam" id="PF11756">
    <property type="entry name" value="YgbA_NO"/>
    <property type="match status" value="1"/>
</dbReference>
<evidence type="ECO:0008006" key="3">
    <source>
        <dbReference type="Google" id="ProtNLM"/>
    </source>
</evidence>
<sequence length="129" mass="15141">MPVQHEQILQGKLAIEFKTVSKMVEIYCFAHHGTEKAVCASCAELLNYAQKRLDRCPYGQEKPTCNRCPIHCYKREPKEQMRVVMRYSGPRMLFSHPILAIRHLLHEKQRIPVRIKSNASNRHQRKKSD</sequence>
<reference evidence="1" key="1">
    <citation type="submission" date="2021-11" db="EMBL/GenBank/DDBJ databases">
        <authorList>
            <person name="Rodrigo-Torres L."/>
            <person name="Arahal R. D."/>
            <person name="Lucena T."/>
        </authorList>
    </citation>
    <scope>NUCLEOTIDE SEQUENCE</scope>
    <source>
        <strain evidence="1">CECT 7928</strain>
    </source>
</reference>
<protein>
    <recommendedName>
        <fullName evidence="3">Nitrous oxide-stimulated promoter</fullName>
    </recommendedName>
</protein>
<dbReference type="Proteomes" id="UP000838748">
    <property type="component" value="Unassembled WGS sequence"/>
</dbReference>
<comment type="caution">
    <text evidence="1">The sequence shown here is derived from an EMBL/GenBank/DDBJ whole genome shotgun (WGS) entry which is preliminary data.</text>
</comment>
<gene>
    <name evidence="1" type="ORF">VMF7928_02028</name>
</gene>
<evidence type="ECO:0000313" key="1">
    <source>
        <dbReference type="EMBL" id="CAH0539263.1"/>
    </source>
</evidence>